<evidence type="ECO:0000313" key="2">
    <source>
        <dbReference type="Proteomes" id="UP000283269"/>
    </source>
</evidence>
<dbReference type="Proteomes" id="UP000283269">
    <property type="component" value="Unassembled WGS sequence"/>
</dbReference>
<dbReference type="AlphaFoldDB" id="A0A409XGG5"/>
<gene>
    <name evidence="1" type="ORF">CVT25_007172</name>
</gene>
<accession>A0A409XGG5</accession>
<keyword evidence="2" id="KW-1185">Reference proteome</keyword>
<proteinExistence type="predicted"/>
<dbReference type="OrthoDB" id="3165318at2759"/>
<dbReference type="EMBL" id="NHYD01001806">
    <property type="protein sequence ID" value="PPQ89848.1"/>
    <property type="molecule type" value="Genomic_DNA"/>
</dbReference>
<comment type="caution">
    <text evidence="1">The sequence shown here is derived from an EMBL/GenBank/DDBJ whole genome shotgun (WGS) entry which is preliminary data.</text>
</comment>
<organism evidence="1 2">
    <name type="scientific">Psilocybe cyanescens</name>
    <dbReference type="NCBI Taxonomy" id="93625"/>
    <lineage>
        <taxon>Eukaryota</taxon>
        <taxon>Fungi</taxon>
        <taxon>Dikarya</taxon>
        <taxon>Basidiomycota</taxon>
        <taxon>Agaricomycotina</taxon>
        <taxon>Agaricomycetes</taxon>
        <taxon>Agaricomycetidae</taxon>
        <taxon>Agaricales</taxon>
        <taxon>Agaricineae</taxon>
        <taxon>Strophariaceae</taxon>
        <taxon>Psilocybe</taxon>
    </lineage>
</organism>
<dbReference type="InParanoid" id="A0A409XGG5"/>
<name>A0A409XGG5_PSICY</name>
<reference evidence="1 2" key="1">
    <citation type="journal article" date="2018" name="Evol. Lett.">
        <title>Horizontal gene cluster transfer increased hallucinogenic mushroom diversity.</title>
        <authorList>
            <person name="Reynolds H.T."/>
            <person name="Vijayakumar V."/>
            <person name="Gluck-Thaler E."/>
            <person name="Korotkin H.B."/>
            <person name="Matheny P.B."/>
            <person name="Slot J.C."/>
        </authorList>
    </citation>
    <scope>NUCLEOTIDE SEQUENCE [LARGE SCALE GENOMIC DNA]</scope>
    <source>
        <strain evidence="1 2">2631</strain>
    </source>
</reference>
<sequence>MAVSDSAYTGARHNNVFVDPNIVQGKAGTLEFLTKNLGEEIDLLLMFETPKKPGEVFVYLFPVYWKIISLTASGTCYATVEYSGQTALIIPQVEHDDCVSVLSVQSCESGQKCTIKTNPNYDKYLTEAVPGTEGDGSAISTAFAPRLKIYAIRGYRESQLGRANIECPLVWENDLTKLREFTTWNVTISNETNRIVIEQTTV</sequence>
<evidence type="ECO:0000313" key="1">
    <source>
        <dbReference type="EMBL" id="PPQ89848.1"/>
    </source>
</evidence>
<protein>
    <submittedName>
        <fullName evidence="1">Uncharacterized protein</fullName>
    </submittedName>
</protein>